<sequence>FNKIDQVKLKELAFSVNNNKFRITYEKNHQELQQLALINLGLLYENNNINSRIDINDQEIINEIIASIRKGAIRSIKNILLFIIPTLLQKNILSLSNSTIHIRISGDGKNSALSLLVAELKEIQSSFFYLAGNYWNVVFYLFADWKFLSICQGHKAANSKDYCL</sequence>
<gene>
    <name evidence="1" type="ORF">GMARGA_LOCUS30060</name>
</gene>
<accession>A0ABN7WFN0</accession>
<evidence type="ECO:0000313" key="2">
    <source>
        <dbReference type="Proteomes" id="UP000789901"/>
    </source>
</evidence>
<name>A0ABN7WFN0_GIGMA</name>
<reference evidence="1 2" key="1">
    <citation type="submission" date="2021-06" db="EMBL/GenBank/DDBJ databases">
        <authorList>
            <person name="Kallberg Y."/>
            <person name="Tangrot J."/>
            <person name="Rosling A."/>
        </authorList>
    </citation>
    <scope>NUCLEOTIDE SEQUENCE [LARGE SCALE GENOMIC DNA]</scope>
    <source>
        <strain evidence="1 2">120-4 pot B 10/14</strain>
    </source>
</reference>
<organism evidence="1 2">
    <name type="scientific">Gigaspora margarita</name>
    <dbReference type="NCBI Taxonomy" id="4874"/>
    <lineage>
        <taxon>Eukaryota</taxon>
        <taxon>Fungi</taxon>
        <taxon>Fungi incertae sedis</taxon>
        <taxon>Mucoromycota</taxon>
        <taxon>Glomeromycotina</taxon>
        <taxon>Glomeromycetes</taxon>
        <taxon>Diversisporales</taxon>
        <taxon>Gigasporaceae</taxon>
        <taxon>Gigaspora</taxon>
    </lineage>
</organism>
<feature type="non-terminal residue" evidence="1">
    <location>
        <position position="164"/>
    </location>
</feature>
<comment type="caution">
    <text evidence="1">The sequence shown here is derived from an EMBL/GenBank/DDBJ whole genome shotgun (WGS) entry which is preliminary data.</text>
</comment>
<proteinExistence type="predicted"/>
<feature type="non-terminal residue" evidence="1">
    <location>
        <position position="1"/>
    </location>
</feature>
<keyword evidence="2" id="KW-1185">Reference proteome</keyword>
<evidence type="ECO:0000313" key="1">
    <source>
        <dbReference type="EMBL" id="CAG8829708.1"/>
    </source>
</evidence>
<protein>
    <submittedName>
        <fullName evidence="1">33023_t:CDS:1</fullName>
    </submittedName>
</protein>
<dbReference type="Proteomes" id="UP000789901">
    <property type="component" value="Unassembled WGS sequence"/>
</dbReference>
<dbReference type="EMBL" id="CAJVQB010041631">
    <property type="protein sequence ID" value="CAG8829708.1"/>
    <property type="molecule type" value="Genomic_DNA"/>
</dbReference>